<dbReference type="KEGG" id="rto:RTO_32100"/>
<reference evidence="2 3" key="2">
    <citation type="submission" date="2010-03" db="EMBL/GenBank/DDBJ databases">
        <authorList>
            <person name="Pajon A."/>
        </authorList>
    </citation>
    <scope>NUCLEOTIDE SEQUENCE [LARGE SCALE GENOMIC DNA]</scope>
    <source>
        <strain evidence="2 3">L2-14</strain>
    </source>
</reference>
<feature type="domain" description="DUF2357" evidence="1">
    <location>
        <begin position="114"/>
        <end position="355"/>
    </location>
</feature>
<evidence type="ECO:0000313" key="3">
    <source>
        <dbReference type="Proteomes" id="UP000008956"/>
    </source>
</evidence>
<gene>
    <name evidence="2" type="ORF">RTO_32100</name>
</gene>
<dbReference type="AlphaFoldDB" id="D4M0M5"/>
<accession>D4M0M5</accession>
<name>D4M0M5_9FIRM</name>
<evidence type="ECO:0000313" key="2">
    <source>
        <dbReference type="EMBL" id="CBL27585.1"/>
    </source>
</evidence>
<dbReference type="RefSeq" id="WP_015530119.1">
    <property type="nucleotide sequence ID" value="NC_021015.1"/>
</dbReference>
<dbReference type="Pfam" id="PF09823">
    <property type="entry name" value="DUF2357"/>
    <property type="match status" value="1"/>
</dbReference>
<sequence>MVAALRFRVNGDYDAYFYPVGTYNKIDWENELPCQLGTDYSVYLSKSEDNIEAIDIVNGLDGKPILRLIETKQYIIKLDKKSKDFVSLPILQNENNKAPKIYEDENSVTFQYINYLGRTKASFSDSNQKRTLVFEVVPNKMDYEDDYIELTESIAEHCSELLLEYSGLTSNVFSISNEDSRTLLEQFIFLRRFCFSENLLGLFEAIKRNPDRILIEDSEFKPIGCGVPSRKIFTHPFSYGQKWRKYETEDLHTHYLPSTIAVSKKRDSIDTVANRFLKFALEKFQVICEKLIKSLESAGAEKQTECLREAANIQQMLNDILNDRFFDEIGRLEIIPQNNQVLQKRAGYSDIFFAYSMVDLALQLDWKGKDSVYEGESKNVALLYEYWLFFELGSIIKSIDGCEAITIEDTPFLTTDNGKLTVSLKEGKKSCQAYVIKNLNTRINLYYNRTFVPTDFRTTKYEGSYSRPFRPDYTLAIFPCRYQGGYDGGESKAIKDGAVSYIHFDAKYRITELTSFVGKVDNATDFDDSELEDEKASEVTNTYKRGDLLKMHTYNDAIRRTIGSYVLYPGNAKQADMGNKVFSLYDEILPGVGAFAIKPSNSALGEKELCRFISDMIKEKGQDNSRLNRLKYYAEMVMQEPAAFKNTQVDSSDGLAKALCVIGYIRSERPSDYYHSLEQNDLLKPGKEFLFYYYAIKGNTVYSHHHDIAKAGTFRFYKNNIDITKTYDLEPILCDIVSSNLVSKQELVNQLNSQGFLTFVDNHNADFYYVIKVKVVKDCLPRESKNISDINGINGNDSFSPHSPKVIDIRAFLASP</sequence>
<dbReference type="InterPro" id="IPR007505">
    <property type="entry name" value="PDDEXK_7"/>
</dbReference>
<proteinExistence type="predicted"/>
<evidence type="ECO:0000259" key="1">
    <source>
        <dbReference type="Pfam" id="PF09823"/>
    </source>
</evidence>
<reference evidence="2 3" key="1">
    <citation type="submission" date="2010-03" db="EMBL/GenBank/DDBJ databases">
        <title>The genome sequence of Ruminococcus torques L2-14.</title>
        <authorList>
            <consortium name="metaHIT consortium -- http://www.metahit.eu/"/>
            <person name="Pajon A."/>
            <person name="Turner K."/>
            <person name="Parkhill J."/>
            <person name="Duncan S."/>
            <person name="Flint H."/>
        </authorList>
    </citation>
    <scope>NUCLEOTIDE SEQUENCE [LARGE SCALE GENOMIC DNA]</scope>
    <source>
        <strain evidence="2 3">L2-14</strain>
    </source>
</reference>
<dbReference type="InterPro" id="IPR018633">
    <property type="entry name" value="DUF2357"/>
</dbReference>
<dbReference type="EMBL" id="FP929055">
    <property type="protein sequence ID" value="CBL27585.1"/>
    <property type="molecule type" value="Genomic_DNA"/>
</dbReference>
<dbReference type="HOGENOM" id="CLU_346045_0_0_9"/>
<protein>
    <submittedName>
        <fullName evidence="2">Uncharacterized conserved protein</fullName>
    </submittedName>
</protein>
<dbReference type="Proteomes" id="UP000008956">
    <property type="component" value="Chromosome"/>
</dbReference>
<dbReference type="Pfam" id="PF04411">
    <property type="entry name" value="PDDEXK_7"/>
    <property type="match status" value="1"/>
</dbReference>
<dbReference type="PATRIC" id="fig|657313.3.peg.3092"/>
<dbReference type="REBASE" id="32087">
    <property type="entry name" value="RtoL2McrBP"/>
</dbReference>
<organism evidence="2 3">
    <name type="scientific">[Ruminococcus] torques L2-14</name>
    <dbReference type="NCBI Taxonomy" id="657313"/>
    <lineage>
        <taxon>Bacteria</taxon>
        <taxon>Bacillati</taxon>
        <taxon>Bacillota</taxon>
        <taxon>Clostridia</taxon>
        <taxon>Lachnospirales</taxon>
        <taxon>Lachnospiraceae</taxon>
        <taxon>Mediterraneibacter</taxon>
    </lineage>
</organism>